<organism evidence="1 2">
    <name type="scientific">Malus baccata</name>
    <name type="common">Siberian crab apple</name>
    <name type="synonym">Pyrus baccata</name>
    <dbReference type="NCBI Taxonomy" id="106549"/>
    <lineage>
        <taxon>Eukaryota</taxon>
        <taxon>Viridiplantae</taxon>
        <taxon>Streptophyta</taxon>
        <taxon>Embryophyta</taxon>
        <taxon>Tracheophyta</taxon>
        <taxon>Spermatophyta</taxon>
        <taxon>Magnoliopsida</taxon>
        <taxon>eudicotyledons</taxon>
        <taxon>Gunneridae</taxon>
        <taxon>Pentapetalae</taxon>
        <taxon>rosids</taxon>
        <taxon>fabids</taxon>
        <taxon>Rosales</taxon>
        <taxon>Rosaceae</taxon>
        <taxon>Amygdaloideae</taxon>
        <taxon>Maleae</taxon>
        <taxon>Malus</taxon>
    </lineage>
</organism>
<reference evidence="1 2" key="1">
    <citation type="journal article" date="2019" name="G3 (Bethesda)">
        <title>Sequencing of a Wild Apple (Malus baccata) Genome Unravels the Differences Between Cultivated and Wild Apple Species Regarding Disease Resistance and Cold Tolerance.</title>
        <authorList>
            <person name="Chen X."/>
        </authorList>
    </citation>
    <scope>NUCLEOTIDE SEQUENCE [LARGE SCALE GENOMIC DNA]</scope>
    <source>
        <strain evidence="2">cv. Shandingzi</strain>
        <tissue evidence="1">Leaves</tissue>
    </source>
</reference>
<accession>A0A540NHP5</accession>
<evidence type="ECO:0000313" key="1">
    <source>
        <dbReference type="EMBL" id="TQE10544.1"/>
    </source>
</evidence>
<dbReference type="AlphaFoldDB" id="A0A540NHP5"/>
<evidence type="ECO:0000313" key="2">
    <source>
        <dbReference type="Proteomes" id="UP000315295"/>
    </source>
</evidence>
<protein>
    <submittedName>
        <fullName evidence="1">Uncharacterized protein</fullName>
    </submittedName>
</protein>
<comment type="caution">
    <text evidence="1">The sequence shown here is derived from an EMBL/GenBank/DDBJ whole genome shotgun (WGS) entry which is preliminary data.</text>
</comment>
<dbReference type="EMBL" id="VIEB01000040">
    <property type="protein sequence ID" value="TQE10544.1"/>
    <property type="molecule type" value="Genomic_DNA"/>
</dbReference>
<sequence length="53" mass="5685">MAEYMLYEVAGNLMTELAGKLRMALRTERRTIGGHVSFGTFDGLGPQAAASGH</sequence>
<proteinExistence type="predicted"/>
<gene>
    <name evidence="1" type="ORF">C1H46_003882</name>
</gene>
<keyword evidence="2" id="KW-1185">Reference proteome</keyword>
<dbReference type="Proteomes" id="UP000315295">
    <property type="component" value="Unassembled WGS sequence"/>
</dbReference>
<name>A0A540NHP5_MALBA</name>